<accession>E5AAY6</accession>
<keyword evidence="3" id="KW-1185">Reference proteome</keyword>
<proteinExistence type="predicted"/>
<dbReference type="EMBL" id="FP929138">
    <property type="protein sequence ID" value="CBY00827.1"/>
    <property type="molecule type" value="Genomic_DNA"/>
</dbReference>
<evidence type="ECO:0000313" key="3">
    <source>
        <dbReference type="Proteomes" id="UP000002668"/>
    </source>
</evidence>
<evidence type="ECO:0000313" key="2">
    <source>
        <dbReference type="EMBL" id="CBY00827.1"/>
    </source>
</evidence>
<dbReference type="InParanoid" id="E5AAY6"/>
<dbReference type="OrthoDB" id="3793088at2759"/>
<feature type="coiled-coil region" evidence="1">
    <location>
        <begin position="239"/>
        <end position="266"/>
    </location>
</feature>
<evidence type="ECO:0000256" key="1">
    <source>
        <dbReference type="SAM" id="Coils"/>
    </source>
</evidence>
<sequence>MVTAADSLAQLRAALGNNGACLEHARLQQVETQPLDDPDGLSFAILLGYTEEGCDGSQRKVLIHLYPLPGINGRAEIQFHSHATRGNEHARYDGSYIVKRLSRPAAAFALPGRTQFSLNKILALARYYFLQKLVEYDNNTDAEKIALGGLPLSKSMRDELEAACSAIYETSLNGGIPVAQSQHCEKPSSSLSRSLGAQEDFSITGQDIQGHQALCTLRAAQGQDLTKYTAEPPTTLNQLITLRRTEKRLEKDVRDLDMQLAALAAERDAKAADVDMVKRQQEELFYGLDIMEIYRLGEEVGRADVENHLQLADTENQV</sequence>
<dbReference type="HOGENOM" id="CLU_871957_0_0_1"/>
<organism evidence="3">
    <name type="scientific">Leptosphaeria maculans (strain JN3 / isolate v23.1.3 / race Av1-4-5-6-7-8)</name>
    <name type="common">Blackleg fungus</name>
    <name type="synonym">Phoma lingam</name>
    <dbReference type="NCBI Taxonomy" id="985895"/>
    <lineage>
        <taxon>Eukaryota</taxon>
        <taxon>Fungi</taxon>
        <taxon>Dikarya</taxon>
        <taxon>Ascomycota</taxon>
        <taxon>Pezizomycotina</taxon>
        <taxon>Dothideomycetes</taxon>
        <taxon>Pleosporomycetidae</taxon>
        <taxon>Pleosporales</taxon>
        <taxon>Pleosporineae</taxon>
        <taxon>Leptosphaeriaceae</taxon>
        <taxon>Plenodomus</taxon>
        <taxon>Plenodomus lingam/Leptosphaeria maculans species complex</taxon>
    </lineage>
</organism>
<dbReference type="Proteomes" id="UP000002668">
    <property type="component" value="Genome"/>
</dbReference>
<keyword evidence="1" id="KW-0175">Coiled coil</keyword>
<reference evidence="3" key="1">
    <citation type="journal article" date="2011" name="Nat. Commun.">
        <title>Effector diversification within compartments of the Leptosphaeria maculans genome affected by Repeat-Induced Point mutations.</title>
        <authorList>
            <person name="Rouxel T."/>
            <person name="Grandaubert J."/>
            <person name="Hane J.K."/>
            <person name="Hoede C."/>
            <person name="van de Wouw A.P."/>
            <person name="Couloux A."/>
            <person name="Dominguez V."/>
            <person name="Anthouard V."/>
            <person name="Bally P."/>
            <person name="Bourras S."/>
            <person name="Cozijnsen A.J."/>
            <person name="Ciuffetti L.M."/>
            <person name="Degrave A."/>
            <person name="Dilmaghani A."/>
            <person name="Duret L."/>
            <person name="Fudal I."/>
            <person name="Goodwin S.B."/>
            <person name="Gout L."/>
            <person name="Glaser N."/>
            <person name="Linglin J."/>
            <person name="Kema G.H.J."/>
            <person name="Lapalu N."/>
            <person name="Lawrence C.B."/>
            <person name="May K."/>
            <person name="Meyer M."/>
            <person name="Ollivier B."/>
            <person name="Poulain J."/>
            <person name="Schoch C.L."/>
            <person name="Simon A."/>
            <person name="Spatafora J.W."/>
            <person name="Stachowiak A."/>
            <person name="Turgeon B.G."/>
            <person name="Tyler B.M."/>
            <person name="Vincent D."/>
            <person name="Weissenbach J."/>
            <person name="Amselem J."/>
            <person name="Quesneville H."/>
            <person name="Oliver R.P."/>
            <person name="Wincker P."/>
            <person name="Balesdent M.-H."/>
            <person name="Howlett B.J."/>
        </authorList>
    </citation>
    <scope>NUCLEOTIDE SEQUENCE [LARGE SCALE GENOMIC DNA]</scope>
    <source>
        <strain evidence="3">JN3 / isolate v23.1.3 / race Av1-4-5-6-7-8</strain>
    </source>
</reference>
<name>E5AAY6_LEPMJ</name>
<dbReference type="AlphaFoldDB" id="E5AAY6"/>
<dbReference type="eggNOG" id="ENOG502RIBX">
    <property type="taxonomic scope" value="Eukaryota"/>
</dbReference>
<gene>
    <name evidence="2" type="ORF">LEMA_P019570.1</name>
</gene>
<protein>
    <submittedName>
        <fullName evidence="2">Uncharacterized protein</fullName>
    </submittedName>
</protein>
<dbReference type="VEuPathDB" id="FungiDB:LEMA_P019570.1"/>